<dbReference type="EMBL" id="BSXU01006578">
    <property type="protein sequence ID" value="GMG55983.1"/>
    <property type="molecule type" value="Genomic_DNA"/>
</dbReference>
<proteinExistence type="predicted"/>
<name>A0A9W6Z539_AMBMO</name>
<keyword evidence="2" id="KW-1185">Reference proteome</keyword>
<dbReference type="AlphaFoldDB" id="A0A9W6Z539"/>
<protein>
    <submittedName>
        <fullName evidence="1">Unnamed protein product</fullName>
    </submittedName>
</protein>
<organism evidence="1 2">
    <name type="scientific">Ambrosiozyma monospora</name>
    <name type="common">Yeast</name>
    <name type="synonym">Endomycopsis monosporus</name>
    <dbReference type="NCBI Taxonomy" id="43982"/>
    <lineage>
        <taxon>Eukaryota</taxon>
        <taxon>Fungi</taxon>
        <taxon>Dikarya</taxon>
        <taxon>Ascomycota</taxon>
        <taxon>Saccharomycotina</taxon>
        <taxon>Pichiomycetes</taxon>
        <taxon>Pichiales</taxon>
        <taxon>Pichiaceae</taxon>
        <taxon>Ambrosiozyma</taxon>
    </lineage>
</organism>
<sequence>MKDNPTIDDYVQILVGLPVELQQVIIAHSLTQLDDGFYNFATTTTTGPKDSNFRHKKQRLEQRHSYNDHSTSKDIISDDVCCGLYPTLRFVALPSDNPQLAVRISLYTTTISMIISDSSIGHLTTKRVILHQKPNEDMNHDWIEHLSSFKLIELKVDAHALELETSNPSHLHQSPESGICGLVVLILLKFGVPDEFILDDFFAGSLFSDFLDHGERLGWLNKVTQLHELHQFDVETLVEQLRLNDGKFSALSSVSFDIFNWKKLGSQVESFYSLLPLVDHLVFKLRSFSGLSLYREQMHPAAIGNTESIIREEQKFFTFLQDNNAKVSLKIGSINNCGLWERMFAILEKTESVSTYYLKFEF</sequence>
<gene>
    <name evidence="1" type="ORF">Amon01_000805200</name>
</gene>
<evidence type="ECO:0000313" key="2">
    <source>
        <dbReference type="Proteomes" id="UP001165063"/>
    </source>
</evidence>
<dbReference type="Proteomes" id="UP001165063">
    <property type="component" value="Unassembled WGS sequence"/>
</dbReference>
<comment type="caution">
    <text evidence="1">The sequence shown here is derived from an EMBL/GenBank/DDBJ whole genome shotgun (WGS) entry which is preliminary data.</text>
</comment>
<reference evidence="1" key="1">
    <citation type="submission" date="2023-04" db="EMBL/GenBank/DDBJ databases">
        <title>Ambrosiozyma monospora NBRC 1965.</title>
        <authorList>
            <person name="Ichikawa N."/>
            <person name="Sato H."/>
            <person name="Tonouchi N."/>
        </authorList>
    </citation>
    <scope>NUCLEOTIDE SEQUENCE</scope>
    <source>
        <strain evidence="1">NBRC 1965</strain>
    </source>
</reference>
<evidence type="ECO:0000313" key="1">
    <source>
        <dbReference type="EMBL" id="GMG55983.1"/>
    </source>
</evidence>
<accession>A0A9W6Z539</accession>